<feature type="non-terminal residue" evidence="3">
    <location>
        <position position="199"/>
    </location>
</feature>
<feature type="coiled-coil region" evidence="1">
    <location>
        <begin position="36"/>
        <end position="89"/>
    </location>
</feature>
<gene>
    <name evidence="3" type="ORF">PCOR1329_LOCUS6444</name>
</gene>
<evidence type="ECO:0000313" key="3">
    <source>
        <dbReference type="EMBL" id="CAK0797311.1"/>
    </source>
</evidence>
<feature type="compositionally biased region" description="Basic and acidic residues" evidence="2">
    <location>
        <begin position="162"/>
        <end position="179"/>
    </location>
</feature>
<keyword evidence="4" id="KW-1185">Reference proteome</keyword>
<dbReference type="Proteomes" id="UP001189429">
    <property type="component" value="Unassembled WGS sequence"/>
</dbReference>
<accession>A0ABN9PZ52</accession>
<reference evidence="3" key="1">
    <citation type="submission" date="2023-10" db="EMBL/GenBank/DDBJ databases">
        <authorList>
            <person name="Chen Y."/>
            <person name="Shah S."/>
            <person name="Dougan E. K."/>
            <person name="Thang M."/>
            <person name="Chan C."/>
        </authorList>
    </citation>
    <scope>NUCLEOTIDE SEQUENCE [LARGE SCALE GENOMIC DNA]</scope>
</reference>
<sequence>MCDLTSFDKNGALMVRRDKDGALGFADEILVTRGFLDDKQAALMDLERQVEELTSRIDFQLRHRDSYHKEKMAELQEKYSEEIETERRKFEASGVNRRDGARVRGQDTGFGRVAQQADTGAGAVLSAEDACRGAALPQARDGPGPREARVGGAARAAAEGAQQHRAEHEAGLREAEEPGQRPAGPHHQGEGPGPQAAPG</sequence>
<comment type="caution">
    <text evidence="3">The sequence shown here is derived from an EMBL/GenBank/DDBJ whole genome shotgun (WGS) entry which is preliminary data.</text>
</comment>
<organism evidence="3 4">
    <name type="scientific">Prorocentrum cordatum</name>
    <dbReference type="NCBI Taxonomy" id="2364126"/>
    <lineage>
        <taxon>Eukaryota</taxon>
        <taxon>Sar</taxon>
        <taxon>Alveolata</taxon>
        <taxon>Dinophyceae</taxon>
        <taxon>Prorocentrales</taxon>
        <taxon>Prorocentraceae</taxon>
        <taxon>Prorocentrum</taxon>
    </lineage>
</organism>
<evidence type="ECO:0000256" key="1">
    <source>
        <dbReference type="SAM" id="Coils"/>
    </source>
</evidence>
<name>A0ABN9PZ52_9DINO</name>
<proteinExistence type="predicted"/>
<dbReference type="EMBL" id="CAUYUJ010001727">
    <property type="protein sequence ID" value="CAK0797311.1"/>
    <property type="molecule type" value="Genomic_DNA"/>
</dbReference>
<feature type="region of interest" description="Disordered" evidence="2">
    <location>
        <begin position="135"/>
        <end position="199"/>
    </location>
</feature>
<feature type="compositionally biased region" description="Low complexity" evidence="2">
    <location>
        <begin position="150"/>
        <end position="161"/>
    </location>
</feature>
<evidence type="ECO:0000313" key="4">
    <source>
        <dbReference type="Proteomes" id="UP001189429"/>
    </source>
</evidence>
<protein>
    <submittedName>
        <fullName evidence="3">Uncharacterized protein</fullName>
    </submittedName>
</protein>
<evidence type="ECO:0000256" key="2">
    <source>
        <dbReference type="SAM" id="MobiDB-lite"/>
    </source>
</evidence>
<keyword evidence="1" id="KW-0175">Coiled coil</keyword>